<evidence type="ECO:0000256" key="5">
    <source>
        <dbReference type="ARBA" id="ARBA00022833"/>
    </source>
</evidence>
<dbReference type="GO" id="GO:0000978">
    <property type="term" value="F:RNA polymerase II cis-regulatory region sequence-specific DNA binding"/>
    <property type="evidence" value="ECO:0007669"/>
    <property type="project" value="InterPro"/>
</dbReference>
<feature type="domain" description="C2H2-type" evidence="11">
    <location>
        <begin position="343"/>
        <end position="371"/>
    </location>
</feature>
<dbReference type="SMART" id="SM00355">
    <property type="entry name" value="ZnF_C2H2"/>
    <property type="match status" value="2"/>
</dbReference>
<feature type="region of interest" description="Disordered" evidence="10">
    <location>
        <begin position="503"/>
        <end position="525"/>
    </location>
</feature>
<name>A0AAD5TVM1_9FUNG</name>
<dbReference type="Pfam" id="PF00096">
    <property type="entry name" value="zf-C2H2"/>
    <property type="match status" value="2"/>
</dbReference>
<dbReference type="InterPro" id="IPR036236">
    <property type="entry name" value="Znf_C2H2_sf"/>
</dbReference>
<feature type="region of interest" description="Disordered" evidence="10">
    <location>
        <begin position="255"/>
        <end position="296"/>
    </location>
</feature>
<dbReference type="PANTHER" id="PTHR40626:SF32">
    <property type="entry name" value="ZINC FINGER PROTEIN RST2"/>
    <property type="match status" value="1"/>
</dbReference>
<keyword evidence="3" id="KW-0677">Repeat</keyword>
<evidence type="ECO:0000313" key="12">
    <source>
        <dbReference type="EMBL" id="KAJ3207493.1"/>
    </source>
</evidence>
<evidence type="ECO:0000256" key="10">
    <source>
        <dbReference type="SAM" id="MobiDB-lite"/>
    </source>
</evidence>
<accession>A0AAD5TVM1</accession>
<evidence type="ECO:0000256" key="1">
    <source>
        <dbReference type="ARBA" id="ARBA00004123"/>
    </source>
</evidence>
<keyword evidence="2" id="KW-0479">Metal-binding</keyword>
<dbReference type="InterPro" id="IPR051059">
    <property type="entry name" value="VerF-like"/>
</dbReference>
<dbReference type="PANTHER" id="PTHR40626">
    <property type="entry name" value="MIP31509P"/>
    <property type="match status" value="1"/>
</dbReference>
<protein>
    <recommendedName>
        <fullName evidence="11">C2H2-type domain-containing protein</fullName>
    </recommendedName>
</protein>
<dbReference type="GO" id="GO:0000981">
    <property type="term" value="F:DNA-binding transcription factor activity, RNA polymerase II-specific"/>
    <property type="evidence" value="ECO:0007669"/>
    <property type="project" value="InterPro"/>
</dbReference>
<dbReference type="GO" id="GO:0005634">
    <property type="term" value="C:nucleus"/>
    <property type="evidence" value="ECO:0007669"/>
    <property type="project" value="UniProtKB-SubCell"/>
</dbReference>
<evidence type="ECO:0000256" key="9">
    <source>
        <dbReference type="PROSITE-ProRule" id="PRU00042"/>
    </source>
</evidence>
<feature type="compositionally biased region" description="Polar residues" evidence="10">
    <location>
        <begin position="375"/>
        <end position="396"/>
    </location>
</feature>
<feature type="region of interest" description="Disordered" evidence="10">
    <location>
        <begin position="23"/>
        <end position="82"/>
    </location>
</feature>
<feature type="region of interest" description="Disordered" evidence="10">
    <location>
        <begin position="110"/>
        <end position="149"/>
    </location>
</feature>
<evidence type="ECO:0000256" key="4">
    <source>
        <dbReference type="ARBA" id="ARBA00022771"/>
    </source>
</evidence>
<sequence length="561" mass="63896">MSLQSQVFTSAAQEFRNLTANLDNNNNNSIASPDPQIFTSPYSTNNNSNFEQQSAPYSRLSNPYDHQQSHFESQHQSSSPFELHSNQYDSIQYKTQQIPLQYKPQLQHPNHYKTQQSNQFDSQKQPNHYESQPQSNHYEPQQQSNHYETNQQQTNHYTPFDATQNQTQFEPHQSNQFEPHQSNQFEPHQSNQFEAPLQYQSTPQPQPSPFEQQFETTQMFHDPTSFHPTRSLSPYQSDLDAETFPLPYTTTSIKSLNTSPKSSPPHLPTTTPTVSTNNNNSSAKAKVRKPRGRRVQTTDTLDSEALNNGKKLFICSEADCGRVFKRAEHLNRHTRMHSGERPYPCHECDKSFSRSDNLSAHISRTHKGSVEKIKNAQSPTPNITPRQSVTPQFTRPNSSVSMLSYNIPPSPALTASPSPRPMSSMSVMSTTTFHDQSNYNEHYQQNYPDYPELSYTPSLSSHTPALPSYHSLRDNISSPFQPHQQIQQHHSHLAESRMNNLNFTESGNSVYNNTPAPSSANESDYQTIYSPAPRQAQGVCNGNEDFGFLNNQSFEKFSPIT</sequence>
<feature type="compositionally biased region" description="Basic residues" evidence="10">
    <location>
        <begin position="285"/>
        <end position="294"/>
    </location>
</feature>
<dbReference type="GO" id="GO:0008270">
    <property type="term" value="F:zinc ion binding"/>
    <property type="evidence" value="ECO:0007669"/>
    <property type="project" value="UniProtKB-KW"/>
</dbReference>
<evidence type="ECO:0000313" key="13">
    <source>
        <dbReference type="Proteomes" id="UP001211065"/>
    </source>
</evidence>
<comment type="subcellular location">
    <subcellularLocation>
        <location evidence="1">Nucleus</location>
    </subcellularLocation>
</comment>
<evidence type="ECO:0000259" key="11">
    <source>
        <dbReference type="PROSITE" id="PS50157"/>
    </source>
</evidence>
<comment type="caution">
    <text evidence="12">The sequence shown here is derived from an EMBL/GenBank/DDBJ whole genome shotgun (WGS) entry which is preliminary data.</text>
</comment>
<keyword evidence="5" id="KW-0862">Zinc</keyword>
<feature type="compositionally biased region" description="Low complexity" evidence="10">
    <location>
        <begin position="268"/>
        <end position="282"/>
    </location>
</feature>
<dbReference type="Gene3D" id="3.30.160.60">
    <property type="entry name" value="Classic Zinc Finger"/>
    <property type="match status" value="2"/>
</dbReference>
<keyword evidence="8" id="KW-0539">Nucleus</keyword>
<dbReference type="AlphaFoldDB" id="A0AAD5TVM1"/>
<dbReference type="PROSITE" id="PS00028">
    <property type="entry name" value="ZINC_FINGER_C2H2_1"/>
    <property type="match status" value="2"/>
</dbReference>
<reference evidence="12" key="1">
    <citation type="submission" date="2020-05" db="EMBL/GenBank/DDBJ databases">
        <title>Phylogenomic resolution of chytrid fungi.</title>
        <authorList>
            <person name="Stajich J.E."/>
            <person name="Amses K."/>
            <person name="Simmons R."/>
            <person name="Seto K."/>
            <person name="Myers J."/>
            <person name="Bonds A."/>
            <person name="Quandt C.A."/>
            <person name="Barry K."/>
            <person name="Liu P."/>
            <person name="Grigoriev I."/>
            <person name="Longcore J.E."/>
            <person name="James T.Y."/>
        </authorList>
    </citation>
    <scope>NUCLEOTIDE SEQUENCE</scope>
    <source>
        <strain evidence="12">JEL0476</strain>
    </source>
</reference>
<feature type="compositionally biased region" description="Polar residues" evidence="10">
    <location>
        <begin position="112"/>
        <end position="149"/>
    </location>
</feature>
<dbReference type="PROSITE" id="PS50157">
    <property type="entry name" value="ZINC_FINGER_C2H2_2"/>
    <property type="match status" value="2"/>
</dbReference>
<keyword evidence="13" id="KW-1185">Reference proteome</keyword>
<gene>
    <name evidence="12" type="ORF">HK099_000262</name>
</gene>
<dbReference type="SUPFAM" id="SSF57667">
    <property type="entry name" value="beta-beta-alpha zinc fingers"/>
    <property type="match status" value="1"/>
</dbReference>
<keyword evidence="6" id="KW-0805">Transcription regulation</keyword>
<feature type="domain" description="C2H2-type" evidence="11">
    <location>
        <begin position="313"/>
        <end position="342"/>
    </location>
</feature>
<dbReference type="Proteomes" id="UP001211065">
    <property type="component" value="Unassembled WGS sequence"/>
</dbReference>
<keyword evidence="4 9" id="KW-0863">Zinc-finger</keyword>
<organism evidence="12 13">
    <name type="scientific">Clydaea vesicula</name>
    <dbReference type="NCBI Taxonomy" id="447962"/>
    <lineage>
        <taxon>Eukaryota</taxon>
        <taxon>Fungi</taxon>
        <taxon>Fungi incertae sedis</taxon>
        <taxon>Chytridiomycota</taxon>
        <taxon>Chytridiomycota incertae sedis</taxon>
        <taxon>Chytridiomycetes</taxon>
        <taxon>Lobulomycetales</taxon>
        <taxon>Lobulomycetaceae</taxon>
        <taxon>Clydaea</taxon>
    </lineage>
</organism>
<feature type="non-terminal residue" evidence="12">
    <location>
        <position position="561"/>
    </location>
</feature>
<keyword evidence="7" id="KW-0804">Transcription</keyword>
<evidence type="ECO:0000256" key="6">
    <source>
        <dbReference type="ARBA" id="ARBA00023015"/>
    </source>
</evidence>
<dbReference type="GO" id="GO:0000785">
    <property type="term" value="C:chromatin"/>
    <property type="evidence" value="ECO:0007669"/>
    <property type="project" value="TreeGrafter"/>
</dbReference>
<evidence type="ECO:0000256" key="2">
    <source>
        <dbReference type="ARBA" id="ARBA00022723"/>
    </source>
</evidence>
<feature type="region of interest" description="Disordered" evidence="10">
    <location>
        <begin position="168"/>
        <end position="188"/>
    </location>
</feature>
<dbReference type="FunFam" id="3.30.160.60:FF:000032">
    <property type="entry name" value="Krueppel-like factor 4"/>
    <property type="match status" value="1"/>
</dbReference>
<evidence type="ECO:0000256" key="7">
    <source>
        <dbReference type="ARBA" id="ARBA00023163"/>
    </source>
</evidence>
<dbReference type="InterPro" id="IPR013087">
    <property type="entry name" value="Znf_C2H2_type"/>
</dbReference>
<evidence type="ECO:0000256" key="3">
    <source>
        <dbReference type="ARBA" id="ARBA00022737"/>
    </source>
</evidence>
<feature type="compositionally biased region" description="Polar residues" evidence="10">
    <location>
        <begin position="37"/>
        <end position="65"/>
    </location>
</feature>
<evidence type="ECO:0000256" key="8">
    <source>
        <dbReference type="ARBA" id="ARBA00023242"/>
    </source>
</evidence>
<proteinExistence type="predicted"/>
<feature type="compositionally biased region" description="Low complexity" evidence="10">
    <location>
        <begin position="23"/>
        <end position="35"/>
    </location>
</feature>
<dbReference type="EMBL" id="JADGJW010001051">
    <property type="protein sequence ID" value="KAJ3207493.1"/>
    <property type="molecule type" value="Genomic_DNA"/>
</dbReference>
<feature type="region of interest" description="Disordered" evidence="10">
    <location>
        <begin position="369"/>
        <end position="396"/>
    </location>
</feature>